<feature type="compositionally biased region" description="Basic and acidic residues" evidence="1">
    <location>
        <begin position="1"/>
        <end position="20"/>
    </location>
</feature>
<organism evidence="2 3">
    <name type="scientific">Dorcoceras hygrometricum</name>
    <dbReference type="NCBI Taxonomy" id="472368"/>
    <lineage>
        <taxon>Eukaryota</taxon>
        <taxon>Viridiplantae</taxon>
        <taxon>Streptophyta</taxon>
        <taxon>Embryophyta</taxon>
        <taxon>Tracheophyta</taxon>
        <taxon>Spermatophyta</taxon>
        <taxon>Magnoliopsida</taxon>
        <taxon>eudicotyledons</taxon>
        <taxon>Gunneridae</taxon>
        <taxon>Pentapetalae</taxon>
        <taxon>asterids</taxon>
        <taxon>lamiids</taxon>
        <taxon>Lamiales</taxon>
        <taxon>Gesneriaceae</taxon>
        <taxon>Didymocarpoideae</taxon>
        <taxon>Trichosporeae</taxon>
        <taxon>Loxocarpinae</taxon>
        <taxon>Dorcoceras</taxon>
    </lineage>
</organism>
<evidence type="ECO:0000313" key="2">
    <source>
        <dbReference type="EMBL" id="KZV16780.1"/>
    </source>
</evidence>
<evidence type="ECO:0000313" key="3">
    <source>
        <dbReference type="Proteomes" id="UP000250235"/>
    </source>
</evidence>
<protein>
    <submittedName>
        <fullName evidence="2">Uncharacterized protein</fullName>
    </submittedName>
</protein>
<feature type="compositionally biased region" description="Low complexity" evidence="1">
    <location>
        <begin position="45"/>
        <end position="55"/>
    </location>
</feature>
<feature type="region of interest" description="Disordered" evidence="1">
    <location>
        <begin position="205"/>
        <end position="233"/>
    </location>
</feature>
<keyword evidence="3" id="KW-1185">Reference proteome</keyword>
<dbReference type="AlphaFoldDB" id="A0A2Z7ACQ6"/>
<proteinExistence type="predicted"/>
<dbReference type="EMBL" id="KV018572">
    <property type="protein sequence ID" value="KZV16780.1"/>
    <property type="molecule type" value="Genomic_DNA"/>
</dbReference>
<name>A0A2Z7ACQ6_9LAMI</name>
<feature type="compositionally biased region" description="Polar residues" evidence="1">
    <location>
        <begin position="143"/>
        <end position="158"/>
    </location>
</feature>
<feature type="region of interest" description="Disordered" evidence="1">
    <location>
        <begin position="1"/>
        <end position="60"/>
    </location>
</feature>
<sequence length="233" mass="26185">MDRSKERSKDRRMRMKSDKRPSRKHDRKVLMAEESTKSWADTDSDSSSSSSSSSDSEQEEVHCLMADQMVDVRPESVKFDDVMLYVGIEVADVSFAAGSLARIVLCFGSWRQQRLHGFQQESAIGFRNGDMPRRRRGRGRGQFQESGGQNKDQYSAPSHTRESSEEGEAEAPPAPVDRMDVVIARFQRMSPPIFNGDESSEELILLGNRGGSGSRLPARQQKNKNLAGRRSIQ</sequence>
<dbReference type="Proteomes" id="UP000250235">
    <property type="component" value="Unassembled WGS sequence"/>
</dbReference>
<feature type="region of interest" description="Disordered" evidence="1">
    <location>
        <begin position="123"/>
        <end position="176"/>
    </location>
</feature>
<evidence type="ECO:0000256" key="1">
    <source>
        <dbReference type="SAM" id="MobiDB-lite"/>
    </source>
</evidence>
<accession>A0A2Z7ACQ6</accession>
<gene>
    <name evidence="2" type="ORF">F511_15416</name>
</gene>
<reference evidence="2 3" key="1">
    <citation type="journal article" date="2015" name="Proc. Natl. Acad. Sci. U.S.A.">
        <title>The resurrection genome of Boea hygrometrica: A blueprint for survival of dehydration.</title>
        <authorList>
            <person name="Xiao L."/>
            <person name="Yang G."/>
            <person name="Zhang L."/>
            <person name="Yang X."/>
            <person name="Zhao S."/>
            <person name="Ji Z."/>
            <person name="Zhou Q."/>
            <person name="Hu M."/>
            <person name="Wang Y."/>
            <person name="Chen M."/>
            <person name="Xu Y."/>
            <person name="Jin H."/>
            <person name="Xiao X."/>
            <person name="Hu G."/>
            <person name="Bao F."/>
            <person name="Hu Y."/>
            <person name="Wan P."/>
            <person name="Li L."/>
            <person name="Deng X."/>
            <person name="Kuang T."/>
            <person name="Xiang C."/>
            <person name="Zhu J.K."/>
            <person name="Oliver M.J."/>
            <person name="He Y."/>
        </authorList>
    </citation>
    <scope>NUCLEOTIDE SEQUENCE [LARGE SCALE GENOMIC DNA]</scope>
    <source>
        <strain evidence="3">cv. XS01</strain>
    </source>
</reference>